<feature type="compositionally biased region" description="Acidic residues" evidence="3">
    <location>
        <begin position="1"/>
        <end position="18"/>
    </location>
</feature>
<dbReference type="Proteomes" id="UP000192801">
    <property type="component" value="Unassembled WGS sequence"/>
</dbReference>
<feature type="transmembrane region" description="Helical" evidence="4">
    <location>
        <begin position="54"/>
        <end position="75"/>
    </location>
</feature>
<keyword evidence="4" id="KW-0812">Transmembrane</keyword>
<evidence type="ECO:0000256" key="4">
    <source>
        <dbReference type="SAM" id="Phobius"/>
    </source>
</evidence>
<keyword evidence="4" id="KW-1133">Transmembrane helix</keyword>
<name>A0A1X0DG45_9MYCO</name>
<evidence type="ECO:0000256" key="3">
    <source>
        <dbReference type="SAM" id="MobiDB-lite"/>
    </source>
</evidence>
<dbReference type="EMBL" id="MVHS01000014">
    <property type="protein sequence ID" value="ORA71366.1"/>
    <property type="molecule type" value="Genomic_DNA"/>
</dbReference>
<evidence type="ECO:0000313" key="6">
    <source>
        <dbReference type="Proteomes" id="UP000192801"/>
    </source>
</evidence>
<dbReference type="AlphaFoldDB" id="A0A1X0DG45"/>
<protein>
    <recommendedName>
        <fullName evidence="7">Twin-arginine translocation pathway signal</fullName>
    </recommendedName>
</protein>
<dbReference type="PANTHER" id="PTHR37042:SF4">
    <property type="entry name" value="OUTER MEMBRANE PROTEIN RV1973"/>
    <property type="match status" value="1"/>
</dbReference>
<sequence length="208" mass="22108">MPDVIEDETTEAATEEAAGDTADAAHTADDAQEFDEAFDEAAAESARRWGRIGAIVLAVLLVISAITAATLYFVVYQPDQATGPRAQDAVLADAKAGAAAVLSYSPDSLEGDLSKAKSHLTGEFLNYYSDFVESTVRPAVRTKHVSTSAEVVRAAIIEMHPTTAKVLAFVNQATTSDTLVSPKVSQSSIRMELQKVGSSWLISDFKPV</sequence>
<dbReference type="PANTHER" id="PTHR37042">
    <property type="entry name" value="OUTER MEMBRANE PROTEIN RV1973"/>
    <property type="match status" value="1"/>
</dbReference>
<proteinExistence type="predicted"/>
<reference evidence="5 6" key="1">
    <citation type="submission" date="2016-12" db="EMBL/GenBank/DDBJ databases">
        <title>The new phylogeny of genus Mycobacterium.</title>
        <authorList>
            <person name="Tortoli E."/>
            <person name="Trovato A."/>
            <person name="Cirillo D.M."/>
        </authorList>
    </citation>
    <scope>NUCLEOTIDE SEQUENCE [LARGE SCALE GENOMIC DNA]</scope>
    <source>
        <strain evidence="5 6">DSM 45130</strain>
    </source>
</reference>
<evidence type="ECO:0000256" key="2">
    <source>
        <dbReference type="ARBA" id="ARBA00023136"/>
    </source>
</evidence>
<evidence type="ECO:0000256" key="1">
    <source>
        <dbReference type="ARBA" id="ARBA00004370"/>
    </source>
</evidence>
<dbReference type="GO" id="GO:0016020">
    <property type="term" value="C:membrane"/>
    <property type="evidence" value="ECO:0007669"/>
    <property type="project" value="UniProtKB-SubCell"/>
</dbReference>
<dbReference type="STRING" id="444597.BST26_08450"/>
<comment type="caution">
    <text evidence="5">The sequence shown here is derived from an EMBL/GenBank/DDBJ whole genome shotgun (WGS) entry which is preliminary data.</text>
</comment>
<keyword evidence="2 4" id="KW-0472">Membrane</keyword>
<evidence type="ECO:0008006" key="7">
    <source>
        <dbReference type="Google" id="ProtNLM"/>
    </source>
</evidence>
<accession>A0A1X0DG45</accession>
<keyword evidence="6" id="KW-1185">Reference proteome</keyword>
<evidence type="ECO:0000313" key="5">
    <source>
        <dbReference type="EMBL" id="ORA71366.1"/>
    </source>
</evidence>
<gene>
    <name evidence="5" type="ORF">BST26_08450</name>
</gene>
<organism evidence="5 6">
    <name type="scientific">Mycolicibacterium insubricum</name>
    <dbReference type="NCBI Taxonomy" id="444597"/>
    <lineage>
        <taxon>Bacteria</taxon>
        <taxon>Bacillati</taxon>
        <taxon>Actinomycetota</taxon>
        <taxon>Actinomycetes</taxon>
        <taxon>Mycobacteriales</taxon>
        <taxon>Mycobacteriaceae</taxon>
        <taxon>Mycolicibacterium</taxon>
    </lineage>
</organism>
<feature type="region of interest" description="Disordered" evidence="3">
    <location>
        <begin position="1"/>
        <end position="23"/>
    </location>
</feature>
<comment type="subcellular location">
    <subcellularLocation>
        <location evidence="1">Membrane</location>
    </subcellularLocation>
</comment>